<dbReference type="EMBL" id="JAHRIP010066143">
    <property type="protein sequence ID" value="MEQ2306281.1"/>
    <property type="molecule type" value="Genomic_DNA"/>
</dbReference>
<proteinExistence type="predicted"/>
<comment type="caution">
    <text evidence="2">The sequence shown here is derived from an EMBL/GenBank/DDBJ whole genome shotgun (WGS) entry which is preliminary data.</text>
</comment>
<evidence type="ECO:0000313" key="2">
    <source>
        <dbReference type="EMBL" id="MEQ2306281.1"/>
    </source>
</evidence>
<name>A0ABV0ZJP2_9TELE</name>
<evidence type="ECO:0000313" key="3">
    <source>
        <dbReference type="Proteomes" id="UP001469553"/>
    </source>
</evidence>
<accession>A0ABV0ZJP2</accession>
<feature type="region of interest" description="Disordered" evidence="1">
    <location>
        <begin position="43"/>
        <end position="62"/>
    </location>
</feature>
<gene>
    <name evidence="2" type="ORF">AMECASPLE_006442</name>
</gene>
<keyword evidence="3" id="KW-1185">Reference proteome</keyword>
<organism evidence="2 3">
    <name type="scientific">Ameca splendens</name>
    <dbReference type="NCBI Taxonomy" id="208324"/>
    <lineage>
        <taxon>Eukaryota</taxon>
        <taxon>Metazoa</taxon>
        <taxon>Chordata</taxon>
        <taxon>Craniata</taxon>
        <taxon>Vertebrata</taxon>
        <taxon>Euteleostomi</taxon>
        <taxon>Actinopterygii</taxon>
        <taxon>Neopterygii</taxon>
        <taxon>Teleostei</taxon>
        <taxon>Neoteleostei</taxon>
        <taxon>Acanthomorphata</taxon>
        <taxon>Ovalentaria</taxon>
        <taxon>Atherinomorphae</taxon>
        <taxon>Cyprinodontiformes</taxon>
        <taxon>Goodeidae</taxon>
        <taxon>Ameca</taxon>
    </lineage>
</organism>
<sequence>MAQMCQGANYPTGLQQKFDQLPNHALWVEDLEIVLQTASQSLDATPASRMDDKNVKKQPHGFLRGRRAQAGTFLHCGNKSRVAVKSHLVRKTEKVFNNRETWIPADSCIRLGEE</sequence>
<evidence type="ECO:0000256" key="1">
    <source>
        <dbReference type="SAM" id="MobiDB-lite"/>
    </source>
</evidence>
<protein>
    <submittedName>
        <fullName evidence="2">Uncharacterized protein</fullName>
    </submittedName>
</protein>
<dbReference type="Proteomes" id="UP001469553">
    <property type="component" value="Unassembled WGS sequence"/>
</dbReference>
<reference evidence="2 3" key="1">
    <citation type="submission" date="2021-06" db="EMBL/GenBank/DDBJ databases">
        <authorList>
            <person name="Palmer J.M."/>
        </authorList>
    </citation>
    <scope>NUCLEOTIDE SEQUENCE [LARGE SCALE GENOMIC DNA]</scope>
    <source>
        <strain evidence="2 3">AS_MEX2019</strain>
        <tissue evidence="2">Muscle</tissue>
    </source>
</reference>